<dbReference type="GO" id="GO:0009074">
    <property type="term" value="P:aromatic amino acid family catabolic process"/>
    <property type="evidence" value="ECO:0007669"/>
    <property type="project" value="TreeGrafter"/>
</dbReference>
<protein>
    <recommendedName>
        <fullName evidence="6">Aminotransferase class I/classII large domain-containing protein</fullName>
    </recommendedName>
</protein>
<dbReference type="AlphaFoldDB" id="A0A9P5SHE7"/>
<dbReference type="InterPro" id="IPR015421">
    <property type="entry name" value="PyrdxlP-dep_Trfase_major"/>
</dbReference>
<accession>A0A9P5SHE7</accession>
<comment type="caution">
    <text evidence="7">The sequence shown here is derived from an EMBL/GenBank/DDBJ whole genome shotgun (WGS) entry which is preliminary data.</text>
</comment>
<dbReference type="InterPro" id="IPR050859">
    <property type="entry name" value="Class-I_PLP-dep_aminotransf"/>
</dbReference>
<name>A0A9P5SHE7_9FUNG</name>
<dbReference type="CDD" id="cd00609">
    <property type="entry name" value="AAT_like"/>
    <property type="match status" value="1"/>
</dbReference>
<gene>
    <name evidence="7" type="ORF">BG006_010287</name>
</gene>
<dbReference type="Proteomes" id="UP000696485">
    <property type="component" value="Unassembled WGS sequence"/>
</dbReference>
<dbReference type="GO" id="GO:0006571">
    <property type="term" value="P:tyrosine biosynthetic process"/>
    <property type="evidence" value="ECO:0007669"/>
    <property type="project" value="TreeGrafter"/>
</dbReference>
<dbReference type="Gene3D" id="3.40.640.10">
    <property type="entry name" value="Type I PLP-dependent aspartate aminotransferase-like (Major domain)"/>
    <property type="match status" value="1"/>
</dbReference>
<dbReference type="GO" id="GO:0008793">
    <property type="term" value="F:aromatic-amino-acid transaminase activity"/>
    <property type="evidence" value="ECO:0007669"/>
    <property type="project" value="TreeGrafter"/>
</dbReference>
<evidence type="ECO:0000256" key="4">
    <source>
        <dbReference type="ARBA" id="ARBA00022679"/>
    </source>
</evidence>
<evidence type="ECO:0000256" key="1">
    <source>
        <dbReference type="ARBA" id="ARBA00001933"/>
    </source>
</evidence>
<evidence type="ECO:0000256" key="3">
    <source>
        <dbReference type="ARBA" id="ARBA00022576"/>
    </source>
</evidence>
<organism evidence="7 8">
    <name type="scientific">Podila minutissima</name>
    <dbReference type="NCBI Taxonomy" id="64525"/>
    <lineage>
        <taxon>Eukaryota</taxon>
        <taxon>Fungi</taxon>
        <taxon>Fungi incertae sedis</taxon>
        <taxon>Mucoromycota</taxon>
        <taxon>Mortierellomycotina</taxon>
        <taxon>Mortierellomycetes</taxon>
        <taxon>Mortierellales</taxon>
        <taxon>Mortierellaceae</taxon>
        <taxon>Podila</taxon>
    </lineage>
</organism>
<comment type="similarity">
    <text evidence="2">Belongs to the class-I pyridoxal-phosphate-dependent aminotransferase family.</text>
</comment>
<comment type="cofactor">
    <cofactor evidence="1">
        <name>pyridoxal 5'-phosphate</name>
        <dbReference type="ChEBI" id="CHEBI:597326"/>
    </cofactor>
</comment>
<reference evidence="7" key="1">
    <citation type="journal article" date="2020" name="Fungal Divers.">
        <title>Resolving the Mortierellaceae phylogeny through synthesis of multi-gene phylogenetics and phylogenomics.</title>
        <authorList>
            <person name="Vandepol N."/>
            <person name="Liber J."/>
            <person name="Desiro A."/>
            <person name="Na H."/>
            <person name="Kennedy M."/>
            <person name="Barry K."/>
            <person name="Grigoriev I.V."/>
            <person name="Miller A.N."/>
            <person name="O'Donnell K."/>
            <person name="Stajich J.E."/>
            <person name="Bonito G."/>
        </authorList>
    </citation>
    <scope>NUCLEOTIDE SEQUENCE</scope>
    <source>
        <strain evidence="7">NVP1</strain>
    </source>
</reference>
<dbReference type="Pfam" id="PF00155">
    <property type="entry name" value="Aminotran_1_2"/>
    <property type="match status" value="1"/>
</dbReference>
<dbReference type="PANTHER" id="PTHR42790:SF21">
    <property type="entry name" value="AROMATIC_AMINOADIPATE AMINOTRANSFERASE 1"/>
    <property type="match status" value="1"/>
</dbReference>
<dbReference type="GO" id="GO:0019878">
    <property type="term" value="P:lysine biosynthetic process via aminoadipic acid"/>
    <property type="evidence" value="ECO:0007669"/>
    <property type="project" value="TreeGrafter"/>
</dbReference>
<dbReference type="SUPFAM" id="SSF53383">
    <property type="entry name" value="PLP-dependent transferases"/>
    <property type="match status" value="1"/>
</dbReference>
<evidence type="ECO:0000256" key="5">
    <source>
        <dbReference type="ARBA" id="ARBA00022898"/>
    </source>
</evidence>
<keyword evidence="4" id="KW-0808">Transferase</keyword>
<dbReference type="InterPro" id="IPR015424">
    <property type="entry name" value="PyrdxlP-dep_Trfase"/>
</dbReference>
<dbReference type="InterPro" id="IPR004839">
    <property type="entry name" value="Aminotransferase_I/II_large"/>
</dbReference>
<keyword evidence="8" id="KW-1185">Reference proteome</keyword>
<proteinExistence type="inferred from homology"/>
<evidence type="ECO:0000259" key="6">
    <source>
        <dbReference type="Pfam" id="PF00155"/>
    </source>
</evidence>
<keyword evidence="5" id="KW-0663">Pyridoxal phosphate</keyword>
<dbReference type="GO" id="GO:0047536">
    <property type="term" value="F:2-aminoadipate transaminase activity"/>
    <property type="evidence" value="ECO:0007669"/>
    <property type="project" value="TreeGrafter"/>
</dbReference>
<dbReference type="EMBL" id="JAAAUY010000803">
    <property type="protein sequence ID" value="KAF9326282.1"/>
    <property type="molecule type" value="Genomic_DNA"/>
</dbReference>
<feature type="domain" description="Aminotransferase class I/classII large" evidence="6">
    <location>
        <begin position="103"/>
        <end position="459"/>
    </location>
</feature>
<keyword evidence="3" id="KW-0032">Aminotransferase</keyword>
<evidence type="ECO:0000256" key="2">
    <source>
        <dbReference type="ARBA" id="ARBA00007441"/>
    </source>
</evidence>
<dbReference type="GO" id="GO:0030170">
    <property type="term" value="F:pyridoxal phosphate binding"/>
    <property type="evidence" value="ECO:0007669"/>
    <property type="project" value="InterPro"/>
</dbReference>
<dbReference type="PANTHER" id="PTHR42790">
    <property type="entry name" value="AMINOTRANSFERASE"/>
    <property type="match status" value="1"/>
</dbReference>
<sequence>MSPLVVQQLPMAKDFSSFLSKEGAARKKSPLKGLLRFMQGDMISLGGGLPHPSTFPFYSLTAEIKGMGPEQSPVTTPVPVDLTTPQEQQKAVRGEVVTVPHGPQANKVESLSTSLQYGIGTGIKALREFCKEHVATMHAPKYQDWDVVLSAGNTDAFAKAIAMICNRGDLIFVEEWTYPTALETLDPLGIGHVPVKMDGEGMSAVALKELLDNWGSTPDQGGVAKPRVAYLIPTGQNPTGATMSIQRRKDIIRVAQEHDLILIEDDPYYYLQFFIGEDQKQTEGQKDQDNSNNGWMPTLFSMDTDGRVIRLDTFSKTLAPGCRVGYMSMNAHFCNIIQYHNEVTIQQPSGFSQGLLAEMLVNHWGQEGYKRYLTENVRTEYLYRSRHLQAAFKKHVNGKYASFIEPSAGMFLWIKVHLEEHPRYGKVKDNVLMLELFNKCVEYNVLMVPGWQFSCKPKPTDIDPSDLLGSWYDEAATYMRATFAYATFDQMEEAITRYGEALKAVFAA</sequence>
<evidence type="ECO:0000313" key="8">
    <source>
        <dbReference type="Proteomes" id="UP000696485"/>
    </source>
</evidence>
<evidence type="ECO:0000313" key="7">
    <source>
        <dbReference type="EMBL" id="KAF9326282.1"/>
    </source>
</evidence>